<accession>A0A5B8W2N2</accession>
<dbReference type="SUPFAM" id="SSF54593">
    <property type="entry name" value="Glyoxalase/Bleomycin resistance protein/Dihydroxybiphenyl dioxygenase"/>
    <property type="match status" value="1"/>
</dbReference>
<dbReference type="InterPro" id="IPR029068">
    <property type="entry name" value="Glyas_Bleomycin-R_OHBP_Dase"/>
</dbReference>
<dbReference type="Gene3D" id="3.10.180.10">
    <property type="entry name" value="2,3-Dihydroxybiphenyl 1,2-Dioxygenase, domain 1"/>
    <property type="match status" value="1"/>
</dbReference>
<dbReference type="RefSeq" id="WP_147056177.1">
    <property type="nucleotide sequence ID" value="NZ_CP042437.1"/>
</dbReference>
<protein>
    <recommendedName>
        <fullName evidence="1">VOC domain-containing protein</fullName>
    </recommendedName>
</protein>
<dbReference type="InterPro" id="IPR037523">
    <property type="entry name" value="VOC_core"/>
</dbReference>
<dbReference type="OrthoDB" id="66829at2"/>
<keyword evidence="3" id="KW-1185">Reference proteome</keyword>
<organism evidence="2 3">
    <name type="scientific">Mucilaginibacter ginsenosidivorax</name>
    <dbReference type="NCBI Taxonomy" id="862126"/>
    <lineage>
        <taxon>Bacteria</taxon>
        <taxon>Pseudomonadati</taxon>
        <taxon>Bacteroidota</taxon>
        <taxon>Sphingobacteriia</taxon>
        <taxon>Sphingobacteriales</taxon>
        <taxon>Sphingobacteriaceae</taxon>
        <taxon>Mucilaginibacter</taxon>
    </lineage>
</organism>
<reference evidence="2 3" key="1">
    <citation type="journal article" date="2013" name="J. Microbiol.">
        <title>Mucilaginibacter ginsenosidivorax sp. nov., with ginsenoside converting activity isolated from sediment.</title>
        <authorList>
            <person name="Kim J.K."/>
            <person name="Choi T.E."/>
            <person name="Liu Q.M."/>
            <person name="Park H.Y."/>
            <person name="Yi T.H."/>
            <person name="Yoon M.H."/>
            <person name="Kim S.C."/>
            <person name="Im W.T."/>
        </authorList>
    </citation>
    <scope>NUCLEOTIDE SEQUENCE [LARGE SCALE GENOMIC DNA]</scope>
    <source>
        <strain evidence="2 3">KHI28</strain>
    </source>
</reference>
<dbReference type="KEGG" id="mgk:FSB76_19325"/>
<dbReference type="PROSITE" id="PS51819">
    <property type="entry name" value="VOC"/>
    <property type="match status" value="1"/>
</dbReference>
<evidence type="ECO:0000313" key="3">
    <source>
        <dbReference type="Proteomes" id="UP000321362"/>
    </source>
</evidence>
<dbReference type="Proteomes" id="UP000321362">
    <property type="component" value="Chromosome"/>
</dbReference>
<name>A0A5B8W2N2_9SPHI</name>
<dbReference type="EMBL" id="CP042437">
    <property type="protein sequence ID" value="QEC77983.1"/>
    <property type="molecule type" value="Genomic_DNA"/>
</dbReference>
<feature type="domain" description="VOC" evidence="1">
    <location>
        <begin position="2"/>
        <end position="116"/>
    </location>
</feature>
<dbReference type="AlphaFoldDB" id="A0A5B8W2N2"/>
<dbReference type="Pfam" id="PF00903">
    <property type="entry name" value="Glyoxalase"/>
    <property type="match status" value="1"/>
</dbReference>
<sequence>MKASHTTIVIHVSDLSSAVSYYTTILGFSPDFEYGDYVGLTYGDVGIHLCGPSHQGVKKLPGNAHFFIYSDDINDYYELISQKGAIISVPIADRLYGLRDFAVDDEDGNTLVFGMEIR</sequence>
<dbReference type="InterPro" id="IPR004360">
    <property type="entry name" value="Glyas_Fos-R_dOase_dom"/>
</dbReference>
<evidence type="ECO:0000259" key="1">
    <source>
        <dbReference type="PROSITE" id="PS51819"/>
    </source>
</evidence>
<proteinExistence type="predicted"/>
<evidence type="ECO:0000313" key="2">
    <source>
        <dbReference type="EMBL" id="QEC77983.1"/>
    </source>
</evidence>
<gene>
    <name evidence="2" type="ORF">FSB76_19325</name>
</gene>